<comment type="caution">
    <text evidence="2">The sequence shown here is derived from an EMBL/GenBank/DDBJ whole genome shotgun (WGS) entry which is preliminary data.</text>
</comment>
<dbReference type="Proteomes" id="UP000060487">
    <property type="component" value="Unassembled WGS sequence"/>
</dbReference>
<evidence type="ECO:0000313" key="3">
    <source>
        <dbReference type="Proteomes" id="UP000060487"/>
    </source>
</evidence>
<proteinExistence type="predicted"/>
<dbReference type="PANTHER" id="PTHR43581:SF4">
    <property type="entry name" value="ATP_GTP PHOSPHATASE"/>
    <property type="match status" value="1"/>
</dbReference>
<gene>
    <name evidence="2" type="ORF">ASN18_0381</name>
</gene>
<dbReference type="SUPFAM" id="SSF52540">
    <property type="entry name" value="P-loop containing nucleoside triphosphate hydrolases"/>
    <property type="match status" value="1"/>
</dbReference>
<protein>
    <recommendedName>
        <fullName evidence="1">ATPase AAA-type core domain-containing protein</fullName>
    </recommendedName>
</protein>
<reference evidence="2 3" key="1">
    <citation type="submission" date="2015-11" db="EMBL/GenBank/DDBJ databases">
        <authorList>
            <person name="Lin W."/>
        </authorList>
    </citation>
    <scope>NUCLEOTIDE SEQUENCE [LARGE SCALE GENOMIC DNA]</scope>
    <source>
        <strain evidence="2 3">HCH-1</strain>
    </source>
</reference>
<sequence length="540" mass="61592">MSEEHKRSEWDIAKAIEKLYLEDKLDENEIIKRIDVSKYELRGSLRALALANQYRESDYGDQFKESMFPLFLKAVRIPALKEWLGWDDTTNIAANNVNRALFFSWLSYEPLESKYDSPLIQKRDDVVSISRILRNEQAFDYLLNTRDLAGAVRNTVTISDYILALRKSFGKTFGPFLSLFDKANGASLSGVEQTNIFSDKIDSHFSSITIESYKCLRNICIDKLARINLVAGLNNSGKTSLLEAIYLLARQNDFDGILGVIQRRGKIPEERIQAEWLLNQIARPISIKGVFDGKQADVTISVIQEGGESLDMSKYLQSVEITSQFDSHKQESLTRIFKGRERVSQADSIKLLCKAIYSSPFFLNESRHYSSSYQKSVRSKALPKIFDFIRLEIEPNISDIRLVEDSQRFLVTDSRFDETPDLTSYGEGLQRIFFMSLLFASAQNGILLIDEFENAIHVDLMARFAPFVYKLAVEFNVQVFLTSHSKECIDSFVQNIDKKEDISCYALVPNSEGALEVRGFGGQKYSNLLRIADVDLRKAQ</sequence>
<keyword evidence="3" id="KW-1185">Reference proteome</keyword>
<evidence type="ECO:0000259" key="1">
    <source>
        <dbReference type="Pfam" id="PF13304"/>
    </source>
</evidence>
<dbReference type="InterPro" id="IPR051396">
    <property type="entry name" value="Bact_Antivir_Def_Nuclease"/>
</dbReference>
<dbReference type="InterPro" id="IPR003959">
    <property type="entry name" value="ATPase_AAA_core"/>
</dbReference>
<dbReference type="Pfam" id="PF13304">
    <property type="entry name" value="AAA_21"/>
    <property type="match status" value="1"/>
</dbReference>
<dbReference type="PANTHER" id="PTHR43581">
    <property type="entry name" value="ATP/GTP PHOSPHATASE"/>
    <property type="match status" value="1"/>
</dbReference>
<dbReference type="EMBL" id="LNQR01000018">
    <property type="protein sequence ID" value="KWT92946.1"/>
    <property type="molecule type" value="Genomic_DNA"/>
</dbReference>
<accession>A0ABR5SIZ5</accession>
<dbReference type="RefSeq" id="WP_085050909.1">
    <property type="nucleotide sequence ID" value="NZ_LNQR01000018.1"/>
</dbReference>
<name>A0ABR5SIZ5_9BACT</name>
<organism evidence="2 3">
    <name type="scientific">Candidatus Magnetominusculus xianensis</name>
    <dbReference type="NCBI Taxonomy" id="1748249"/>
    <lineage>
        <taxon>Bacteria</taxon>
        <taxon>Pseudomonadati</taxon>
        <taxon>Nitrospirota</taxon>
        <taxon>Nitrospiria</taxon>
        <taxon>Nitrospirales</taxon>
        <taxon>Nitrospiraceae</taxon>
        <taxon>Candidatus Magnetominusculus</taxon>
    </lineage>
</organism>
<dbReference type="Gene3D" id="3.40.50.300">
    <property type="entry name" value="P-loop containing nucleotide triphosphate hydrolases"/>
    <property type="match status" value="1"/>
</dbReference>
<dbReference type="InterPro" id="IPR027417">
    <property type="entry name" value="P-loop_NTPase"/>
</dbReference>
<evidence type="ECO:0000313" key="2">
    <source>
        <dbReference type="EMBL" id="KWT92946.1"/>
    </source>
</evidence>
<feature type="domain" description="ATPase AAA-type core" evidence="1">
    <location>
        <begin position="227"/>
        <end position="486"/>
    </location>
</feature>